<dbReference type="AlphaFoldDB" id="A0A635R877"/>
<dbReference type="EMBL" id="AAMIYH010000015">
    <property type="protein sequence ID" value="EDH8302995.1"/>
    <property type="molecule type" value="Genomic_DNA"/>
</dbReference>
<accession>A0A635R877</accession>
<evidence type="ECO:0000313" key="1">
    <source>
        <dbReference type="EMBL" id="EDH8302995.1"/>
    </source>
</evidence>
<proteinExistence type="predicted"/>
<name>A0A635R877_SALET</name>
<sequence length="266" mass="29701">MSNLLTFRMSGQTLMQIDEYEKEHFAKPSKLLERCLKVIPGGEHCQLDFVMASSADKTVSVIYTVDGVQGHRLLPIEEKGSLGNLLFLHAITTAVVTGALEAQYGFAYCYFYAQKLANAVVPGEPETYPKYIERLLPTHFAESDDYEFNAFRFTMIGEARDPENTIALRAVVRYAVISSDSGMASNFNEVFPVMQLGPYITFNAYVPFTCQLIGPQDNDSILPITEEKGLHIRDAVEVINDKRFTISSKSGIADEELAVVNKMQVM</sequence>
<protein>
    <submittedName>
        <fullName evidence="1">Uncharacterized protein</fullName>
    </submittedName>
</protein>
<reference evidence="1" key="1">
    <citation type="submission" date="2018-07" db="EMBL/GenBank/DDBJ databases">
        <authorList>
            <person name="Ashton P.M."/>
            <person name="Dallman T."/>
            <person name="Nair S."/>
            <person name="De Pinna E."/>
            <person name="Peters T."/>
            <person name="Grant K."/>
        </authorList>
    </citation>
    <scope>NUCLEOTIDE SEQUENCE</scope>
    <source>
        <strain evidence="1">368335</strain>
    </source>
</reference>
<organism evidence="1">
    <name type="scientific">Salmonella enterica subsp. enterica serovar Chester</name>
    <dbReference type="NCBI Taxonomy" id="149386"/>
    <lineage>
        <taxon>Bacteria</taxon>
        <taxon>Pseudomonadati</taxon>
        <taxon>Pseudomonadota</taxon>
        <taxon>Gammaproteobacteria</taxon>
        <taxon>Enterobacterales</taxon>
        <taxon>Enterobacteriaceae</taxon>
        <taxon>Salmonella</taxon>
    </lineage>
</organism>
<comment type="caution">
    <text evidence="1">The sequence shown here is derived from an EMBL/GenBank/DDBJ whole genome shotgun (WGS) entry which is preliminary data.</text>
</comment>
<gene>
    <name evidence="1" type="ORF">CB695_16110</name>
</gene>